<name>A0A7Y4NUV9_9BACT</name>
<reference evidence="2 3" key="1">
    <citation type="submission" date="2020-05" db="EMBL/GenBank/DDBJ databases">
        <authorList>
            <person name="Whitworth D."/>
        </authorList>
    </citation>
    <scope>NUCLEOTIDE SEQUENCE [LARGE SCALE GENOMIC DNA]</scope>
    <source>
        <strain evidence="2 3">AB043B</strain>
    </source>
</reference>
<keyword evidence="1" id="KW-1133">Transmembrane helix</keyword>
<dbReference type="RefSeq" id="WP_171437793.1">
    <property type="nucleotide sequence ID" value="NZ_JABFJV010000277.1"/>
</dbReference>
<keyword evidence="3" id="KW-1185">Reference proteome</keyword>
<organism evidence="2 3">
    <name type="scientific">Corallococcus exercitus</name>
    <dbReference type="NCBI Taxonomy" id="2316736"/>
    <lineage>
        <taxon>Bacteria</taxon>
        <taxon>Pseudomonadati</taxon>
        <taxon>Myxococcota</taxon>
        <taxon>Myxococcia</taxon>
        <taxon>Myxococcales</taxon>
        <taxon>Cystobacterineae</taxon>
        <taxon>Myxococcaceae</taxon>
        <taxon>Corallococcus</taxon>
    </lineage>
</organism>
<dbReference type="Proteomes" id="UP000563426">
    <property type="component" value="Unassembled WGS sequence"/>
</dbReference>
<evidence type="ECO:0000313" key="2">
    <source>
        <dbReference type="EMBL" id="NOK38019.1"/>
    </source>
</evidence>
<protein>
    <submittedName>
        <fullName evidence="2">NAD(P)-binding protein</fullName>
    </submittedName>
</protein>
<evidence type="ECO:0000313" key="3">
    <source>
        <dbReference type="Proteomes" id="UP000563426"/>
    </source>
</evidence>
<keyword evidence="1" id="KW-0472">Membrane</keyword>
<comment type="caution">
    <text evidence="2">The sequence shown here is derived from an EMBL/GenBank/DDBJ whole genome shotgun (WGS) entry which is preliminary data.</text>
</comment>
<dbReference type="EMBL" id="JABFJV010000277">
    <property type="protein sequence ID" value="NOK38019.1"/>
    <property type="molecule type" value="Genomic_DNA"/>
</dbReference>
<accession>A0A7Y4NUV9</accession>
<feature type="non-terminal residue" evidence="2">
    <location>
        <position position="56"/>
    </location>
</feature>
<proteinExistence type="predicted"/>
<dbReference type="InterPro" id="IPR036188">
    <property type="entry name" value="FAD/NAD-bd_sf"/>
</dbReference>
<keyword evidence="1" id="KW-0812">Transmembrane</keyword>
<gene>
    <name evidence="2" type="ORF">HMI49_32935</name>
</gene>
<dbReference type="SUPFAM" id="SSF51905">
    <property type="entry name" value="FAD/NAD(P)-binding domain"/>
    <property type="match status" value="1"/>
</dbReference>
<dbReference type="Pfam" id="PF13450">
    <property type="entry name" value="NAD_binding_8"/>
    <property type="match status" value="1"/>
</dbReference>
<dbReference type="Gene3D" id="3.50.50.60">
    <property type="entry name" value="FAD/NAD(P)-binding domain"/>
    <property type="match status" value="1"/>
</dbReference>
<feature type="transmembrane region" description="Helical" evidence="1">
    <location>
        <begin position="20"/>
        <end position="47"/>
    </location>
</feature>
<dbReference type="AlphaFoldDB" id="A0A7Y4NUV9"/>
<evidence type="ECO:0000256" key="1">
    <source>
        <dbReference type="SAM" id="Phobius"/>
    </source>
</evidence>
<dbReference type="PRINTS" id="PR00419">
    <property type="entry name" value="ADXRDTASE"/>
</dbReference>
<sequence length="56" mass="5656">MPASRVLDDLLPRRSGSLPRVAVIGAGMSGLALARVLTGAGFGVRVLDKGRGPGGR</sequence>